<keyword evidence="3" id="KW-0804">Transcription</keyword>
<dbReference type="GO" id="GO:0003700">
    <property type="term" value="F:DNA-binding transcription factor activity"/>
    <property type="evidence" value="ECO:0007669"/>
    <property type="project" value="InterPro"/>
</dbReference>
<dbReference type="PANTHER" id="PTHR43537:SF5">
    <property type="entry name" value="UXU OPERON TRANSCRIPTIONAL REGULATOR"/>
    <property type="match status" value="1"/>
</dbReference>
<dbReference type="SUPFAM" id="SSF46785">
    <property type="entry name" value="Winged helix' DNA-binding domain"/>
    <property type="match status" value="1"/>
</dbReference>
<sequence length="229" mass="26046">MTSTQENYADIEQSLREGLISGVFLKDGRLIAERELAKRLDVSRTKLRRVLDLLEQDGVIFRRQGQGTFLLPPPLPNQPRVQQLASTVTPREVMEVRLEVEPALAALTAERATGDDLRQLQGFAEATTNARSTDQYERADDIFHYKIAQMAKNPLFLAIYEEIRAVRQQAGWTERRASTYSEETIAELGVEHNDILNAISANDPRAAALSMRKHLVHVSNTMLRDRWYD</sequence>
<keyword evidence="1" id="KW-0805">Transcription regulation</keyword>
<gene>
    <name evidence="5" type="ORF">MXMO3_02407</name>
</gene>
<dbReference type="Proteomes" id="UP000258927">
    <property type="component" value="Chromosome"/>
</dbReference>
<dbReference type="SMART" id="SM00345">
    <property type="entry name" value="HTH_GNTR"/>
    <property type="match status" value="1"/>
</dbReference>
<dbReference type="InterPro" id="IPR008920">
    <property type="entry name" value="TF_FadR/GntR_C"/>
</dbReference>
<evidence type="ECO:0000256" key="2">
    <source>
        <dbReference type="ARBA" id="ARBA00023125"/>
    </source>
</evidence>
<keyword evidence="6" id="KW-1185">Reference proteome</keyword>
<evidence type="ECO:0000259" key="4">
    <source>
        <dbReference type="PROSITE" id="PS50949"/>
    </source>
</evidence>
<dbReference type="InterPro" id="IPR036388">
    <property type="entry name" value="WH-like_DNA-bd_sf"/>
</dbReference>
<dbReference type="Gene3D" id="1.20.120.530">
    <property type="entry name" value="GntR ligand-binding domain-like"/>
    <property type="match status" value="1"/>
</dbReference>
<dbReference type="PROSITE" id="PS50949">
    <property type="entry name" value="HTH_GNTR"/>
    <property type="match status" value="1"/>
</dbReference>
<dbReference type="Pfam" id="PF07729">
    <property type="entry name" value="FCD"/>
    <property type="match status" value="1"/>
</dbReference>
<name>A0A2R4MFZ1_9HYPH</name>
<accession>A0A2R4MFZ1</accession>
<dbReference type="Gene3D" id="1.10.10.10">
    <property type="entry name" value="Winged helix-like DNA-binding domain superfamily/Winged helix DNA-binding domain"/>
    <property type="match status" value="1"/>
</dbReference>
<dbReference type="InterPro" id="IPR011711">
    <property type="entry name" value="GntR_C"/>
</dbReference>
<dbReference type="InterPro" id="IPR036390">
    <property type="entry name" value="WH_DNA-bd_sf"/>
</dbReference>
<dbReference type="SUPFAM" id="SSF48008">
    <property type="entry name" value="GntR ligand-binding domain-like"/>
    <property type="match status" value="1"/>
</dbReference>
<evidence type="ECO:0000256" key="3">
    <source>
        <dbReference type="ARBA" id="ARBA00023163"/>
    </source>
</evidence>
<dbReference type="CDD" id="cd07377">
    <property type="entry name" value="WHTH_GntR"/>
    <property type="match status" value="1"/>
</dbReference>
<dbReference type="KEGG" id="mmyr:MXMO3_02407"/>
<feature type="domain" description="HTH gntR-type" evidence="4">
    <location>
        <begin position="5"/>
        <end position="73"/>
    </location>
</feature>
<dbReference type="RefSeq" id="WP_117396019.1">
    <property type="nucleotide sequence ID" value="NZ_CP021330.1"/>
</dbReference>
<dbReference type="InterPro" id="IPR000524">
    <property type="entry name" value="Tscrpt_reg_HTH_GntR"/>
</dbReference>
<dbReference type="PANTHER" id="PTHR43537">
    <property type="entry name" value="TRANSCRIPTIONAL REGULATOR, GNTR FAMILY"/>
    <property type="match status" value="1"/>
</dbReference>
<evidence type="ECO:0000313" key="6">
    <source>
        <dbReference type="Proteomes" id="UP000258927"/>
    </source>
</evidence>
<proteinExistence type="predicted"/>
<dbReference type="PRINTS" id="PR00035">
    <property type="entry name" value="HTHGNTR"/>
</dbReference>
<protein>
    <submittedName>
        <fullName evidence="5">Putative HTH-type transcriptional regulator</fullName>
    </submittedName>
</protein>
<dbReference type="EMBL" id="CP021330">
    <property type="protein sequence ID" value="AVX04920.1"/>
    <property type="molecule type" value="Genomic_DNA"/>
</dbReference>
<keyword evidence="2" id="KW-0238">DNA-binding</keyword>
<evidence type="ECO:0000313" key="5">
    <source>
        <dbReference type="EMBL" id="AVX04920.1"/>
    </source>
</evidence>
<dbReference type="SMART" id="SM00895">
    <property type="entry name" value="FCD"/>
    <property type="match status" value="1"/>
</dbReference>
<dbReference type="AlphaFoldDB" id="A0A2R4MFZ1"/>
<reference evidence="5 6" key="1">
    <citation type="submission" date="2017-05" db="EMBL/GenBank/DDBJ databases">
        <title>Genome Analysis of Maritalea myrionectae HL2708#5.</title>
        <authorList>
            <consortium name="Cotde Inc.-PKNU"/>
            <person name="Jang D."/>
            <person name="Oh H.-M."/>
        </authorList>
    </citation>
    <scope>NUCLEOTIDE SEQUENCE [LARGE SCALE GENOMIC DNA]</scope>
    <source>
        <strain evidence="5 6">HL2708#5</strain>
    </source>
</reference>
<organism evidence="5 6">
    <name type="scientific">Maritalea myrionectae</name>
    <dbReference type="NCBI Taxonomy" id="454601"/>
    <lineage>
        <taxon>Bacteria</taxon>
        <taxon>Pseudomonadati</taxon>
        <taxon>Pseudomonadota</taxon>
        <taxon>Alphaproteobacteria</taxon>
        <taxon>Hyphomicrobiales</taxon>
        <taxon>Devosiaceae</taxon>
        <taxon>Maritalea</taxon>
    </lineage>
</organism>
<evidence type="ECO:0000256" key="1">
    <source>
        <dbReference type="ARBA" id="ARBA00023015"/>
    </source>
</evidence>
<dbReference type="Pfam" id="PF00392">
    <property type="entry name" value="GntR"/>
    <property type="match status" value="1"/>
</dbReference>
<dbReference type="GO" id="GO:0003677">
    <property type="term" value="F:DNA binding"/>
    <property type="evidence" value="ECO:0007669"/>
    <property type="project" value="UniProtKB-KW"/>
</dbReference>